<evidence type="ECO:0000259" key="5">
    <source>
        <dbReference type="PROSITE" id="PS50113"/>
    </source>
</evidence>
<feature type="compositionally biased region" description="Polar residues" evidence="4">
    <location>
        <begin position="103"/>
        <end position="115"/>
    </location>
</feature>
<feature type="compositionally biased region" description="Basic and acidic residues" evidence="4">
    <location>
        <begin position="909"/>
        <end position="921"/>
    </location>
</feature>
<dbReference type="AlphaFoldDB" id="A0A6H0XT64"/>
<dbReference type="PROSITE" id="PS50113">
    <property type="entry name" value="PAC"/>
    <property type="match status" value="1"/>
</dbReference>
<feature type="compositionally biased region" description="Polar residues" evidence="4">
    <location>
        <begin position="930"/>
        <end position="952"/>
    </location>
</feature>
<reference evidence="6 7" key="1">
    <citation type="journal article" date="2016" name="Sci. Rep.">
        <title>Peltaster fructicola genome reveals evolution from an invasive phytopathogen to an ectophytic parasite.</title>
        <authorList>
            <person name="Xu C."/>
            <person name="Chen H."/>
            <person name="Gleason M.L."/>
            <person name="Xu J.R."/>
            <person name="Liu H."/>
            <person name="Zhang R."/>
            <person name="Sun G."/>
        </authorList>
    </citation>
    <scope>NUCLEOTIDE SEQUENCE [LARGE SCALE GENOMIC DNA]</scope>
    <source>
        <strain evidence="6 7">LNHT1506</strain>
    </source>
</reference>
<keyword evidence="2" id="KW-0288">FMN</keyword>
<dbReference type="Gene3D" id="3.30.450.20">
    <property type="entry name" value="PAS domain"/>
    <property type="match status" value="1"/>
</dbReference>
<dbReference type="Pfam" id="PF13426">
    <property type="entry name" value="PAS_9"/>
    <property type="match status" value="1"/>
</dbReference>
<dbReference type="PANTHER" id="PTHR47429">
    <property type="entry name" value="PROTEIN TWIN LOV 1"/>
    <property type="match status" value="1"/>
</dbReference>
<feature type="region of interest" description="Disordered" evidence="4">
    <location>
        <begin position="73"/>
        <end position="229"/>
    </location>
</feature>
<evidence type="ECO:0000256" key="2">
    <source>
        <dbReference type="ARBA" id="ARBA00022643"/>
    </source>
</evidence>
<feature type="compositionally biased region" description="Basic and acidic residues" evidence="4">
    <location>
        <begin position="147"/>
        <end position="168"/>
    </location>
</feature>
<evidence type="ECO:0000256" key="1">
    <source>
        <dbReference type="ARBA" id="ARBA00022630"/>
    </source>
</evidence>
<accession>A0A6H0XT64</accession>
<feature type="domain" description="PAC" evidence="5">
    <location>
        <begin position="546"/>
        <end position="600"/>
    </location>
</feature>
<keyword evidence="3" id="KW-0157">Chromophore</keyword>
<dbReference type="PANTHER" id="PTHR47429:SF9">
    <property type="entry name" value="PAS DOMAIN-CONTAINING PROTEIN"/>
    <property type="match status" value="1"/>
</dbReference>
<dbReference type="InterPro" id="IPR000700">
    <property type="entry name" value="PAS-assoc_C"/>
</dbReference>
<name>A0A6H0XT64_9PEZI</name>
<dbReference type="SUPFAM" id="SSF55785">
    <property type="entry name" value="PYP-like sensor domain (PAS domain)"/>
    <property type="match status" value="1"/>
</dbReference>
<dbReference type="InterPro" id="IPR000014">
    <property type="entry name" value="PAS"/>
</dbReference>
<feature type="compositionally biased region" description="Polar residues" evidence="4">
    <location>
        <begin position="75"/>
        <end position="94"/>
    </location>
</feature>
<protein>
    <recommendedName>
        <fullName evidence="5">PAC domain-containing protein</fullName>
    </recommendedName>
</protein>
<evidence type="ECO:0000256" key="4">
    <source>
        <dbReference type="SAM" id="MobiDB-lite"/>
    </source>
</evidence>
<feature type="region of interest" description="Disordered" evidence="4">
    <location>
        <begin position="812"/>
        <end position="968"/>
    </location>
</feature>
<dbReference type="InterPro" id="IPR035965">
    <property type="entry name" value="PAS-like_dom_sf"/>
</dbReference>
<dbReference type="OrthoDB" id="447251at2759"/>
<dbReference type="EMBL" id="CP051140">
    <property type="protein sequence ID" value="QIW97807.1"/>
    <property type="molecule type" value="Genomic_DNA"/>
</dbReference>
<feature type="compositionally biased region" description="Polar residues" evidence="4">
    <location>
        <begin position="132"/>
        <end position="142"/>
    </location>
</feature>
<sequence length="968" mass="107754">MGAQTDSESETMSPIYRLYPHQAANGHRRLRAMEDPPDFGQSGRQHHSFNTAIHTPVHDGRPISLSTEDDVFDLETSQTTTDDFANNFTLPSSRAESHDSFVTPESSFSRTSTPGVTELQDRHSPGQDESIDQPSSTRAQSTHSRRSIREQPSRQSVRESRQSVREQSSRLSSRPQSVQAQYDGREQSIDRRYEHSPVRYTRDSTREQSRQGRYTPQEPPPSRGRLQTYVPKGYDSSARASTSVASYNSAMLHKVSSSGQIDDIDDTPGTPDTMTNRIYGTGDRSSAESVFSQETNATSLNTLPPLQSKGPDYGDAQTLEPLLEDDPRSFDLVDPPTADEPDGVYALEKRADLMLSEKHMQAIFDDSKLLMKFTSFLNLHRPQSIPLLIYYLDALKAIRAIRYANAIAEALEPIKDQRFTQDTPAATNNTTLERKANEAFKVLTEEDLPAYIAYVWIQVVSISIQRRITGTLAPHLREASEGLAETFCLSDPSRKDNPIVFASEEFARTTQYGMTYAIGRNCRFLQGPRTSSASVRRIAMACAAGKECNEVFVNYRRDGSPFLNLLMCAPLMDSKGEVRYFIGAQVDVSGLLKGCNELPALADLVEQDQSQRPSRIDEERDEFQELTEMFNSAELDTVRKYGGRMHKEYVDDSDHESLADRRPRMILKDNSQDLLEDDVERNRESSVPAAIKEKVNGKLAGVYQHYLLVRPAPSLRILFTSPSLRVPGILQSPFLHRIGGSVRVRNDLAAALAEGRGVTAKIRWLLRANEDGEGDGRARWIHCTPLLGHSGSVGVWMIVLVEEEGYISDPTARARRARQAPPVASVIGGKDWEADRHKDRSKRPNSSYTVDLESARRGGSTGTDKASASRAYSVEPPQRGNKPVIADNDSAVGQAFTAPSPDVPRSKRRGVDTIDFEDHPRNTYGRAGDSRSSSYNSNHLVHQMSAHRSSSKGPPGHSNADIFSMDPR</sequence>
<dbReference type="Proteomes" id="UP000503462">
    <property type="component" value="Chromosome 2"/>
</dbReference>
<evidence type="ECO:0000313" key="7">
    <source>
        <dbReference type="Proteomes" id="UP000503462"/>
    </source>
</evidence>
<keyword evidence="1" id="KW-0285">Flavoprotein</keyword>
<organism evidence="6 7">
    <name type="scientific">Peltaster fructicola</name>
    <dbReference type="NCBI Taxonomy" id="286661"/>
    <lineage>
        <taxon>Eukaryota</taxon>
        <taxon>Fungi</taxon>
        <taxon>Dikarya</taxon>
        <taxon>Ascomycota</taxon>
        <taxon>Pezizomycotina</taxon>
        <taxon>Dothideomycetes</taxon>
        <taxon>Dothideomycetes incertae sedis</taxon>
        <taxon>Peltaster</taxon>
    </lineage>
</organism>
<evidence type="ECO:0000256" key="3">
    <source>
        <dbReference type="ARBA" id="ARBA00022991"/>
    </source>
</evidence>
<feature type="compositionally biased region" description="Basic and acidic residues" evidence="4">
    <location>
        <begin position="183"/>
        <end position="210"/>
    </location>
</feature>
<gene>
    <name evidence="6" type="ORF">AMS68_003325</name>
</gene>
<proteinExistence type="predicted"/>
<keyword evidence="7" id="KW-1185">Reference proteome</keyword>
<dbReference type="GO" id="GO:0005634">
    <property type="term" value="C:nucleus"/>
    <property type="evidence" value="ECO:0007669"/>
    <property type="project" value="TreeGrafter"/>
</dbReference>
<evidence type="ECO:0000313" key="6">
    <source>
        <dbReference type="EMBL" id="QIW97807.1"/>
    </source>
</evidence>